<reference evidence="1 2" key="2">
    <citation type="journal article" date="2022" name="Mol. Ecol. Resour.">
        <title>The genomes of chicory, endive, great burdock and yacon provide insights into Asteraceae paleo-polyploidization history and plant inulin production.</title>
        <authorList>
            <person name="Fan W."/>
            <person name="Wang S."/>
            <person name="Wang H."/>
            <person name="Wang A."/>
            <person name="Jiang F."/>
            <person name="Liu H."/>
            <person name="Zhao H."/>
            <person name="Xu D."/>
            <person name="Zhang Y."/>
        </authorList>
    </citation>
    <scope>NUCLEOTIDE SEQUENCE [LARGE SCALE GENOMIC DNA]</scope>
    <source>
        <strain evidence="2">cv. Niubang</strain>
    </source>
</reference>
<organism evidence="1 2">
    <name type="scientific">Arctium lappa</name>
    <name type="common">Greater burdock</name>
    <name type="synonym">Lappa major</name>
    <dbReference type="NCBI Taxonomy" id="4217"/>
    <lineage>
        <taxon>Eukaryota</taxon>
        <taxon>Viridiplantae</taxon>
        <taxon>Streptophyta</taxon>
        <taxon>Embryophyta</taxon>
        <taxon>Tracheophyta</taxon>
        <taxon>Spermatophyta</taxon>
        <taxon>Magnoliopsida</taxon>
        <taxon>eudicotyledons</taxon>
        <taxon>Gunneridae</taxon>
        <taxon>Pentapetalae</taxon>
        <taxon>asterids</taxon>
        <taxon>campanulids</taxon>
        <taxon>Asterales</taxon>
        <taxon>Asteraceae</taxon>
        <taxon>Carduoideae</taxon>
        <taxon>Cardueae</taxon>
        <taxon>Arctiinae</taxon>
        <taxon>Arctium</taxon>
    </lineage>
</organism>
<proteinExistence type="predicted"/>
<name>A0ACB9DN88_ARCLA</name>
<sequence length="146" mass="17320">MDDMLSTRRNFLTFYFLIITYIFDLQSPRIIYEAQLRYLHKNGSVHFRIIRFYTYRICIHNPYPTPPKSTDRQTTVVKGMEYGPSSSITAGAIFPESFYFNFNYIVKYLYLVMNFGPFFKSNCIVMGFSSSFEIYLNISVILEYEC</sequence>
<dbReference type="EMBL" id="CM042049">
    <property type="protein sequence ID" value="KAI3748027.1"/>
    <property type="molecule type" value="Genomic_DNA"/>
</dbReference>
<evidence type="ECO:0000313" key="1">
    <source>
        <dbReference type="EMBL" id="KAI3748027.1"/>
    </source>
</evidence>
<dbReference type="Proteomes" id="UP001055879">
    <property type="component" value="Linkage Group LG03"/>
</dbReference>
<accession>A0ACB9DN88</accession>
<comment type="caution">
    <text evidence="1">The sequence shown here is derived from an EMBL/GenBank/DDBJ whole genome shotgun (WGS) entry which is preliminary data.</text>
</comment>
<reference evidence="2" key="1">
    <citation type="journal article" date="2022" name="Mol. Ecol. Resour.">
        <title>The genomes of chicory, endive, great burdock and yacon provide insights into Asteraceae palaeo-polyploidization history and plant inulin production.</title>
        <authorList>
            <person name="Fan W."/>
            <person name="Wang S."/>
            <person name="Wang H."/>
            <person name="Wang A."/>
            <person name="Jiang F."/>
            <person name="Liu H."/>
            <person name="Zhao H."/>
            <person name="Xu D."/>
            <person name="Zhang Y."/>
        </authorList>
    </citation>
    <scope>NUCLEOTIDE SEQUENCE [LARGE SCALE GENOMIC DNA]</scope>
    <source>
        <strain evidence="2">cv. Niubang</strain>
    </source>
</reference>
<keyword evidence="2" id="KW-1185">Reference proteome</keyword>
<gene>
    <name evidence="1" type="ORF">L6452_10840</name>
</gene>
<evidence type="ECO:0000313" key="2">
    <source>
        <dbReference type="Proteomes" id="UP001055879"/>
    </source>
</evidence>
<protein>
    <submittedName>
        <fullName evidence="1">Uncharacterized protein</fullName>
    </submittedName>
</protein>